<dbReference type="PANTHER" id="PTHR40202">
    <property type="match status" value="1"/>
</dbReference>
<dbReference type="PANTHER" id="PTHR40202:SF1">
    <property type="entry name" value="HD DOMAIN-CONTAINING PROTEIN"/>
    <property type="match status" value="1"/>
</dbReference>
<dbReference type="EMBL" id="JANSUY010000003">
    <property type="protein sequence ID" value="MCR9014654.1"/>
    <property type="molecule type" value="Genomic_DNA"/>
</dbReference>
<name>A0A9X2P7N8_9BACT</name>
<proteinExistence type="predicted"/>
<keyword evidence="3" id="KW-1185">Reference proteome</keyword>
<dbReference type="NCBIfam" id="TIGR00277">
    <property type="entry name" value="HDIG"/>
    <property type="match status" value="1"/>
</dbReference>
<protein>
    <submittedName>
        <fullName evidence="2">HD domain-containing protein</fullName>
    </submittedName>
</protein>
<feature type="domain" description="HD" evidence="1">
    <location>
        <begin position="34"/>
        <end position="112"/>
    </location>
</feature>
<dbReference type="AlphaFoldDB" id="A0A9X2P7N8"/>
<dbReference type="InterPro" id="IPR003607">
    <property type="entry name" value="HD/PDEase_dom"/>
</dbReference>
<reference evidence="2" key="1">
    <citation type="submission" date="2022-08" db="EMBL/GenBank/DDBJ databases">
        <authorList>
            <person name="Zhang D."/>
        </authorList>
    </citation>
    <scope>NUCLEOTIDE SEQUENCE</scope>
    <source>
        <strain evidence="2">XJ19-11</strain>
    </source>
</reference>
<dbReference type="InterPro" id="IPR006675">
    <property type="entry name" value="HDIG_dom"/>
</dbReference>
<gene>
    <name evidence="2" type="ORF">NU887_06365</name>
</gene>
<dbReference type="SUPFAM" id="SSF109604">
    <property type="entry name" value="HD-domain/PDEase-like"/>
    <property type="match status" value="1"/>
</dbReference>
<dbReference type="Pfam" id="PF01966">
    <property type="entry name" value="HD"/>
    <property type="match status" value="1"/>
</dbReference>
<sequence length="189" mass="21698">MMNSLSKEERVKMVFDLYEKFGHADYIGEPVSQIEHMCQSAQLAQKEGYDDEVILAAFFHDLGHLFAMDRDLENMGGFGVKRHEQIGADFLREVGFPEKVAKLVENHVQAKRYLTFKYPEYLQKLSEASLMTLGYQGGVMTSMEAGNFEKDPLFDLSLKMRTWDELAKEEEIPVPDLGYLKEMALKVID</sequence>
<comment type="caution">
    <text evidence="2">The sequence shown here is derived from an EMBL/GenBank/DDBJ whole genome shotgun (WGS) entry which is preliminary data.</text>
</comment>
<evidence type="ECO:0000313" key="3">
    <source>
        <dbReference type="Proteomes" id="UP001142175"/>
    </source>
</evidence>
<dbReference type="Gene3D" id="1.10.3210.10">
    <property type="entry name" value="Hypothetical protein af1432"/>
    <property type="match status" value="1"/>
</dbReference>
<evidence type="ECO:0000259" key="1">
    <source>
        <dbReference type="Pfam" id="PF01966"/>
    </source>
</evidence>
<dbReference type="InterPro" id="IPR006674">
    <property type="entry name" value="HD_domain"/>
</dbReference>
<dbReference type="RefSeq" id="WP_258422536.1">
    <property type="nucleotide sequence ID" value="NZ_JANAEZ010000003.1"/>
</dbReference>
<organism evidence="2 3">
    <name type="scientific">Aquiflexum gelatinilyticum</name>
    <dbReference type="NCBI Taxonomy" id="2961943"/>
    <lineage>
        <taxon>Bacteria</taxon>
        <taxon>Pseudomonadati</taxon>
        <taxon>Bacteroidota</taxon>
        <taxon>Cytophagia</taxon>
        <taxon>Cytophagales</taxon>
        <taxon>Cyclobacteriaceae</taxon>
        <taxon>Aquiflexum</taxon>
    </lineage>
</organism>
<dbReference type="Proteomes" id="UP001142175">
    <property type="component" value="Unassembled WGS sequence"/>
</dbReference>
<accession>A0A9X2P7N8</accession>
<dbReference type="InterPro" id="IPR052567">
    <property type="entry name" value="OP_Dioxygenase"/>
</dbReference>
<evidence type="ECO:0000313" key="2">
    <source>
        <dbReference type="EMBL" id="MCR9014654.1"/>
    </source>
</evidence>
<dbReference type="CDD" id="cd00077">
    <property type="entry name" value="HDc"/>
    <property type="match status" value="1"/>
</dbReference>